<dbReference type="AlphaFoldDB" id="A0A3A1VKI2"/>
<accession>A0A3A1VKI2</accession>
<keyword evidence="1" id="KW-0472">Membrane</keyword>
<dbReference type="Proteomes" id="UP000266482">
    <property type="component" value="Unassembled WGS sequence"/>
</dbReference>
<organism evidence="2 3">
    <name type="scientific">Paenibacillus nanensis</name>
    <dbReference type="NCBI Taxonomy" id="393251"/>
    <lineage>
        <taxon>Bacteria</taxon>
        <taxon>Bacillati</taxon>
        <taxon>Bacillota</taxon>
        <taxon>Bacilli</taxon>
        <taxon>Bacillales</taxon>
        <taxon>Paenibacillaceae</taxon>
        <taxon>Paenibacillus</taxon>
    </lineage>
</organism>
<name>A0A3A1VKI2_9BACL</name>
<feature type="transmembrane region" description="Helical" evidence="1">
    <location>
        <begin position="20"/>
        <end position="39"/>
    </location>
</feature>
<reference evidence="2 3" key="1">
    <citation type="submission" date="2018-09" db="EMBL/GenBank/DDBJ databases">
        <title>Paenibacillus aracenensis nov. sp. isolated from a cave in southern Spain.</title>
        <authorList>
            <person name="Jurado V."/>
            <person name="Gutierrez-Patricio S."/>
            <person name="Gonzalez-Pimentel J.L."/>
            <person name="Miller A.Z."/>
            <person name="Laiz L."/>
            <person name="Saiz-Jimenez C."/>
        </authorList>
    </citation>
    <scope>NUCLEOTIDE SEQUENCE [LARGE SCALE GENOMIC DNA]</scope>
    <source>
        <strain evidence="2 3">DSM 22867</strain>
    </source>
</reference>
<keyword evidence="1" id="KW-1133">Transmembrane helix</keyword>
<keyword evidence="1" id="KW-0812">Transmembrane</keyword>
<proteinExistence type="predicted"/>
<sequence>MRHTGGAQLNVWVDIGATSVVLLLAALLLGAMFIFIKAASDDDSGKYKMLREMVETIFGTPAHLRSGGGQEAANQAVEANGKAKVPAQTAAFREPCPACGAEVTEKDDVCPSCELRLL</sequence>
<gene>
    <name evidence="2" type="ORF">D3P08_01360</name>
</gene>
<comment type="caution">
    <text evidence="2">The sequence shown here is derived from an EMBL/GenBank/DDBJ whole genome shotgun (WGS) entry which is preliminary data.</text>
</comment>
<evidence type="ECO:0000256" key="1">
    <source>
        <dbReference type="SAM" id="Phobius"/>
    </source>
</evidence>
<protein>
    <submittedName>
        <fullName evidence="2">Uncharacterized protein</fullName>
    </submittedName>
</protein>
<evidence type="ECO:0000313" key="2">
    <source>
        <dbReference type="EMBL" id="RIX60252.1"/>
    </source>
</evidence>
<keyword evidence="3" id="KW-1185">Reference proteome</keyword>
<evidence type="ECO:0000313" key="3">
    <source>
        <dbReference type="Proteomes" id="UP000266482"/>
    </source>
</evidence>
<dbReference type="EMBL" id="QXQA01000001">
    <property type="protein sequence ID" value="RIX60252.1"/>
    <property type="molecule type" value="Genomic_DNA"/>
</dbReference>